<dbReference type="Proteomes" id="UP000272729">
    <property type="component" value="Unassembled WGS sequence"/>
</dbReference>
<dbReference type="GO" id="GO:0004040">
    <property type="term" value="F:amidase activity"/>
    <property type="evidence" value="ECO:0007669"/>
    <property type="project" value="InterPro"/>
</dbReference>
<evidence type="ECO:0000259" key="2">
    <source>
        <dbReference type="Pfam" id="PF01832"/>
    </source>
</evidence>
<feature type="region of interest" description="Disordered" evidence="1">
    <location>
        <begin position="48"/>
        <end position="73"/>
    </location>
</feature>
<comment type="caution">
    <text evidence="3">The sequence shown here is derived from an EMBL/GenBank/DDBJ whole genome shotgun (WGS) entry which is preliminary data.</text>
</comment>
<feature type="domain" description="Mannosyl-glycoprotein endo-beta-N-acetylglucosamidase-like" evidence="2">
    <location>
        <begin position="118"/>
        <end position="294"/>
    </location>
</feature>
<evidence type="ECO:0000256" key="1">
    <source>
        <dbReference type="SAM" id="MobiDB-lite"/>
    </source>
</evidence>
<dbReference type="OrthoDB" id="289937at2"/>
<feature type="region of interest" description="Disordered" evidence="1">
    <location>
        <begin position="1"/>
        <end position="23"/>
    </location>
</feature>
<feature type="region of interest" description="Disordered" evidence="1">
    <location>
        <begin position="324"/>
        <end position="343"/>
    </location>
</feature>
<dbReference type="Gene3D" id="1.10.530.10">
    <property type="match status" value="1"/>
</dbReference>
<evidence type="ECO:0000313" key="4">
    <source>
        <dbReference type="Proteomes" id="UP000272729"/>
    </source>
</evidence>
<accession>A0A495XL56</accession>
<dbReference type="EMBL" id="RBXR01000001">
    <property type="protein sequence ID" value="RKT74837.1"/>
    <property type="molecule type" value="Genomic_DNA"/>
</dbReference>
<protein>
    <submittedName>
        <fullName evidence="3">Mannosyl-glycoprotein endo-beta-N-acetylglucosaminidase</fullName>
    </submittedName>
</protein>
<gene>
    <name evidence="3" type="ORF">DFJ66_8211</name>
</gene>
<keyword evidence="4" id="KW-1185">Reference proteome</keyword>
<dbReference type="AlphaFoldDB" id="A0A495XL56"/>
<dbReference type="Pfam" id="PF01832">
    <property type="entry name" value="Glucosaminidase"/>
    <property type="match status" value="1"/>
</dbReference>
<reference evidence="3 4" key="1">
    <citation type="submission" date="2018-10" db="EMBL/GenBank/DDBJ databases">
        <title>Sequencing the genomes of 1000 actinobacteria strains.</title>
        <authorList>
            <person name="Klenk H.-P."/>
        </authorList>
    </citation>
    <scope>NUCLEOTIDE SEQUENCE [LARGE SCALE GENOMIC DNA]</scope>
    <source>
        <strain evidence="3 4">DSM 43911</strain>
    </source>
</reference>
<evidence type="ECO:0000313" key="3">
    <source>
        <dbReference type="EMBL" id="RKT74837.1"/>
    </source>
</evidence>
<dbReference type="RefSeq" id="WP_121229927.1">
    <property type="nucleotide sequence ID" value="NZ_JBIUBA010000025.1"/>
</dbReference>
<name>A0A495XL56_9PSEU</name>
<dbReference type="InterPro" id="IPR002901">
    <property type="entry name" value="MGlyc_endo_b_GlcNAc-like_dom"/>
</dbReference>
<sequence length="343" mass="37839">MRHIPIGHPHGTADGRGTKVGTARPPDLLTALQAAVGNRATTAFLASVQRQSHGHRSGGRAADPDPPGVEHRLGVATPGLDVQAGPLGADADLTPELVNQFRRNKANVVAFVGRYRAQAVAEQRAARVPAAFTLGQMGLETGWRLESPFTGHNLFGVTSREDRPEDQWTYQRTVVRVPSPAFERRDLRPARRGGRVVQRDRVIRPADGSNPLRRVGDHWEYTALRPFRVYPDEATAMADHTSLLHHRIYAAAWARADDPALFARAVAEAGYGGHNSSSNPLVVANYRAELLSAIRLVEAAAALWDRRPDIAREADHWWRTQGLPGERERRRRPRRSDTSPSTP</sequence>
<proteinExistence type="predicted"/>
<organism evidence="3 4">
    <name type="scientific">Saccharothrix variisporea</name>
    <dbReference type="NCBI Taxonomy" id="543527"/>
    <lineage>
        <taxon>Bacteria</taxon>
        <taxon>Bacillati</taxon>
        <taxon>Actinomycetota</taxon>
        <taxon>Actinomycetes</taxon>
        <taxon>Pseudonocardiales</taxon>
        <taxon>Pseudonocardiaceae</taxon>
        <taxon>Saccharothrix</taxon>
    </lineage>
</organism>